<dbReference type="Gene3D" id="3.20.20.210">
    <property type="match status" value="1"/>
</dbReference>
<organism evidence="1">
    <name type="scientific">marine sediment metagenome</name>
    <dbReference type="NCBI Taxonomy" id="412755"/>
    <lineage>
        <taxon>unclassified sequences</taxon>
        <taxon>metagenomes</taxon>
        <taxon>ecological metagenomes</taxon>
    </lineage>
</organism>
<dbReference type="EMBL" id="BART01006714">
    <property type="protein sequence ID" value="GAG68502.1"/>
    <property type="molecule type" value="Genomic_DNA"/>
</dbReference>
<name>X1AFE7_9ZZZZ</name>
<sequence length="33" mass="3799">MNSRQRVLKAINHEQPDRPPIFATLTPQVAEKL</sequence>
<feature type="non-terminal residue" evidence="1">
    <location>
        <position position="33"/>
    </location>
</feature>
<dbReference type="AlphaFoldDB" id="X1AFE7"/>
<gene>
    <name evidence="1" type="ORF">S01H4_15317</name>
</gene>
<proteinExistence type="predicted"/>
<evidence type="ECO:0000313" key="1">
    <source>
        <dbReference type="EMBL" id="GAG68502.1"/>
    </source>
</evidence>
<dbReference type="InterPro" id="IPR038071">
    <property type="entry name" value="UROD/MetE-like_sf"/>
</dbReference>
<protein>
    <submittedName>
        <fullName evidence="1">Uncharacterized protein</fullName>
    </submittedName>
</protein>
<reference evidence="1" key="1">
    <citation type="journal article" date="2014" name="Front. Microbiol.">
        <title>High frequency of phylogenetically diverse reductive dehalogenase-homologous genes in deep subseafloor sedimentary metagenomes.</title>
        <authorList>
            <person name="Kawai M."/>
            <person name="Futagami T."/>
            <person name="Toyoda A."/>
            <person name="Takaki Y."/>
            <person name="Nishi S."/>
            <person name="Hori S."/>
            <person name="Arai W."/>
            <person name="Tsubouchi T."/>
            <person name="Morono Y."/>
            <person name="Uchiyama I."/>
            <person name="Ito T."/>
            <person name="Fujiyama A."/>
            <person name="Inagaki F."/>
            <person name="Takami H."/>
        </authorList>
    </citation>
    <scope>NUCLEOTIDE SEQUENCE</scope>
    <source>
        <strain evidence="1">Expedition CK06-06</strain>
    </source>
</reference>
<accession>X1AFE7</accession>
<comment type="caution">
    <text evidence="1">The sequence shown here is derived from an EMBL/GenBank/DDBJ whole genome shotgun (WGS) entry which is preliminary data.</text>
</comment>